<evidence type="ECO:0000256" key="1">
    <source>
        <dbReference type="SAM" id="MobiDB-lite"/>
    </source>
</evidence>
<name>A0A0J7KQ56_LASNI</name>
<dbReference type="OrthoDB" id="7700068at2759"/>
<evidence type="ECO:0000313" key="3">
    <source>
        <dbReference type="Proteomes" id="UP000036403"/>
    </source>
</evidence>
<feature type="region of interest" description="Disordered" evidence="1">
    <location>
        <begin position="42"/>
        <end position="138"/>
    </location>
</feature>
<accession>A0A0J7KQ56</accession>
<dbReference type="STRING" id="67767.A0A0J7KQ56"/>
<sequence>MSWEEEWLRELREIREGMRAIEKGVRGIERELRLLRERGWGARREEEKKDDRLESEREEATSEEAIADPGRENEEMERKNEGAERKKKGDGGEKKDGRIEGEGDENVVACEEKDEKKGGGDVERSMFGEGKKGGERKRGGWVEVMIEGRREERRYRDKVVKGFGMEGGRDVWNREEETMERDDGRKERQVVGEREEEEGRRGGMGDRRGKEKEGPKGEEYERKRDRVEKEGERKGSWWKCVEEEEEGEGEEVKEIWQKVKDRMDKKRREEERVREREARERRDEQMRRKRKRRNLVWRGIEGDNFEERCLCLRVLLERMLERKVALRGVEERVGDDGKSILLVVLEKEEDRDEILERRGEVGRRWRMSVDEDLTREERKMKWRIRERARLERSRGKRVEYDSRRLWIEGKEWKWDEEVESWKEC</sequence>
<protein>
    <submittedName>
        <fullName evidence="2">Uncharacterized protein</fullName>
    </submittedName>
</protein>
<feature type="compositionally biased region" description="Basic and acidic residues" evidence="1">
    <location>
        <begin position="42"/>
        <end position="60"/>
    </location>
</feature>
<dbReference type="EMBL" id="LBMM01004376">
    <property type="protein sequence ID" value="KMQ92487.1"/>
    <property type="molecule type" value="Genomic_DNA"/>
</dbReference>
<feature type="compositionally biased region" description="Basic and acidic residues" evidence="1">
    <location>
        <begin position="69"/>
        <end position="101"/>
    </location>
</feature>
<keyword evidence="3" id="KW-1185">Reference proteome</keyword>
<gene>
    <name evidence="2" type="ORF">RF55_7512</name>
</gene>
<evidence type="ECO:0000313" key="2">
    <source>
        <dbReference type="EMBL" id="KMQ92487.1"/>
    </source>
</evidence>
<dbReference type="PaxDb" id="67767-A0A0J7KQ56"/>
<organism evidence="2 3">
    <name type="scientific">Lasius niger</name>
    <name type="common">Black garden ant</name>
    <dbReference type="NCBI Taxonomy" id="67767"/>
    <lineage>
        <taxon>Eukaryota</taxon>
        <taxon>Metazoa</taxon>
        <taxon>Ecdysozoa</taxon>
        <taxon>Arthropoda</taxon>
        <taxon>Hexapoda</taxon>
        <taxon>Insecta</taxon>
        <taxon>Pterygota</taxon>
        <taxon>Neoptera</taxon>
        <taxon>Endopterygota</taxon>
        <taxon>Hymenoptera</taxon>
        <taxon>Apocrita</taxon>
        <taxon>Aculeata</taxon>
        <taxon>Formicoidea</taxon>
        <taxon>Formicidae</taxon>
        <taxon>Formicinae</taxon>
        <taxon>Lasius</taxon>
        <taxon>Lasius</taxon>
    </lineage>
</organism>
<feature type="compositionally biased region" description="Basic and acidic residues" evidence="1">
    <location>
        <begin position="110"/>
        <end position="138"/>
    </location>
</feature>
<dbReference type="AlphaFoldDB" id="A0A0J7KQ56"/>
<feature type="region of interest" description="Disordered" evidence="1">
    <location>
        <begin position="174"/>
        <end position="233"/>
    </location>
</feature>
<proteinExistence type="predicted"/>
<comment type="caution">
    <text evidence="2">The sequence shown here is derived from an EMBL/GenBank/DDBJ whole genome shotgun (WGS) entry which is preliminary data.</text>
</comment>
<dbReference type="Proteomes" id="UP000036403">
    <property type="component" value="Unassembled WGS sequence"/>
</dbReference>
<reference evidence="2 3" key="1">
    <citation type="submission" date="2015-04" db="EMBL/GenBank/DDBJ databases">
        <title>Lasius niger genome sequencing.</title>
        <authorList>
            <person name="Konorov E.A."/>
            <person name="Nikitin M.A."/>
            <person name="Kirill M.V."/>
            <person name="Chang P."/>
        </authorList>
    </citation>
    <scope>NUCLEOTIDE SEQUENCE [LARGE SCALE GENOMIC DNA]</scope>
    <source>
        <tissue evidence="2">Whole</tissue>
    </source>
</reference>